<accession>A0ABQ1EVJ7</accession>
<dbReference type="PROSITE" id="PS50932">
    <property type="entry name" value="HTH_LACI_2"/>
    <property type="match status" value="1"/>
</dbReference>
<dbReference type="SUPFAM" id="SSF53822">
    <property type="entry name" value="Periplasmic binding protein-like I"/>
    <property type="match status" value="1"/>
</dbReference>
<comment type="caution">
    <text evidence="5">The sequence shown here is derived from an EMBL/GenBank/DDBJ whole genome shotgun (WGS) entry which is preliminary data.</text>
</comment>
<dbReference type="Proteomes" id="UP000615455">
    <property type="component" value="Unassembled WGS sequence"/>
</dbReference>
<dbReference type="InterPro" id="IPR046335">
    <property type="entry name" value="LacI/GalR-like_sensor"/>
</dbReference>
<protein>
    <submittedName>
        <fullName evidence="5">LacI family transcriptional regulator</fullName>
    </submittedName>
</protein>
<dbReference type="CDD" id="cd06267">
    <property type="entry name" value="PBP1_LacI_sugar_binding-like"/>
    <property type="match status" value="1"/>
</dbReference>
<dbReference type="PANTHER" id="PTHR30146">
    <property type="entry name" value="LACI-RELATED TRANSCRIPTIONAL REPRESSOR"/>
    <property type="match status" value="1"/>
</dbReference>
<name>A0ABQ1EVJ7_9BACL</name>
<dbReference type="CDD" id="cd01392">
    <property type="entry name" value="HTH_LacI"/>
    <property type="match status" value="1"/>
</dbReference>
<dbReference type="InterPro" id="IPR028082">
    <property type="entry name" value="Peripla_BP_I"/>
</dbReference>
<keyword evidence="2" id="KW-0238">DNA-binding</keyword>
<dbReference type="SUPFAM" id="SSF47413">
    <property type="entry name" value="lambda repressor-like DNA-binding domains"/>
    <property type="match status" value="1"/>
</dbReference>
<evidence type="ECO:0000313" key="6">
    <source>
        <dbReference type="Proteomes" id="UP000615455"/>
    </source>
</evidence>
<feature type="domain" description="HTH lacI-type" evidence="4">
    <location>
        <begin position="5"/>
        <end position="61"/>
    </location>
</feature>
<dbReference type="PANTHER" id="PTHR30146:SF138">
    <property type="entry name" value="TRANSCRIPTIONAL REGULATORY PROTEIN"/>
    <property type="match status" value="1"/>
</dbReference>
<evidence type="ECO:0000256" key="3">
    <source>
        <dbReference type="ARBA" id="ARBA00023163"/>
    </source>
</evidence>
<gene>
    <name evidence="5" type="ORF">GCM10008018_38300</name>
</gene>
<keyword evidence="1" id="KW-0805">Transcription regulation</keyword>
<dbReference type="SMART" id="SM00354">
    <property type="entry name" value="HTH_LACI"/>
    <property type="match status" value="1"/>
</dbReference>
<dbReference type="Gene3D" id="1.10.260.40">
    <property type="entry name" value="lambda repressor-like DNA-binding domains"/>
    <property type="match status" value="1"/>
</dbReference>
<dbReference type="RefSeq" id="WP_189014002.1">
    <property type="nucleotide sequence ID" value="NZ_BMHE01000020.1"/>
</dbReference>
<evidence type="ECO:0000259" key="4">
    <source>
        <dbReference type="PROSITE" id="PS50932"/>
    </source>
</evidence>
<organism evidence="5 6">
    <name type="scientific">Paenibacillus marchantiophytorum</name>
    <dbReference type="NCBI Taxonomy" id="1619310"/>
    <lineage>
        <taxon>Bacteria</taxon>
        <taxon>Bacillati</taxon>
        <taxon>Bacillota</taxon>
        <taxon>Bacilli</taxon>
        <taxon>Bacillales</taxon>
        <taxon>Paenibacillaceae</taxon>
        <taxon>Paenibacillus</taxon>
    </lineage>
</organism>
<dbReference type="InterPro" id="IPR000843">
    <property type="entry name" value="HTH_LacI"/>
</dbReference>
<reference evidence="6" key="1">
    <citation type="journal article" date="2019" name="Int. J. Syst. Evol. Microbiol.">
        <title>The Global Catalogue of Microorganisms (GCM) 10K type strain sequencing project: providing services to taxonomists for standard genome sequencing and annotation.</title>
        <authorList>
            <consortium name="The Broad Institute Genomics Platform"/>
            <consortium name="The Broad Institute Genome Sequencing Center for Infectious Disease"/>
            <person name="Wu L."/>
            <person name="Ma J."/>
        </authorList>
    </citation>
    <scope>NUCLEOTIDE SEQUENCE [LARGE SCALE GENOMIC DNA]</scope>
    <source>
        <strain evidence="6">CGMCC 1.15043</strain>
    </source>
</reference>
<evidence type="ECO:0000256" key="2">
    <source>
        <dbReference type="ARBA" id="ARBA00023125"/>
    </source>
</evidence>
<evidence type="ECO:0000313" key="5">
    <source>
        <dbReference type="EMBL" id="GFZ88598.1"/>
    </source>
</evidence>
<keyword evidence="3" id="KW-0804">Transcription</keyword>
<dbReference type="InterPro" id="IPR010982">
    <property type="entry name" value="Lambda_DNA-bd_dom_sf"/>
</dbReference>
<dbReference type="EMBL" id="BMHE01000020">
    <property type="protein sequence ID" value="GFZ88598.1"/>
    <property type="molecule type" value="Genomic_DNA"/>
</dbReference>
<dbReference type="Pfam" id="PF13377">
    <property type="entry name" value="Peripla_BP_3"/>
    <property type="match status" value="1"/>
</dbReference>
<sequence length="340" mass="38761">MQKRVTSFDVARKAGVSRGVVSAVLNQTAGIRVSEETRAAVLQAIEELGYRVDVQARGMRLGRSQCFAAFGNMDNPLFLQMLQGFQKHCTQAGYHVLLYGTDQDEAARYELLEMFRERRIDGIVSKDATQYADEAWAQAIQENKIPYISVDGYAENEAVCSVLMDYKASMKIALDHIWQKTSSSPIYMEVYSGPAYSLNWGDRQRRLGYEEWMIEHGLNPTTMNRMRNDREPNRSEWVSILREMELPAAVVCNWSYGARRIYEACHELHLRIGKDVYVMAADNTEQVNAYMIPPLSAVEVPYRQMGELAAQRLLQYVTGDVSLADTTTIRVPCRLEIREN</sequence>
<keyword evidence="6" id="KW-1185">Reference proteome</keyword>
<proteinExistence type="predicted"/>
<evidence type="ECO:0000256" key="1">
    <source>
        <dbReference type="ARBA" id="ARBA00023015"/>
    </source>
</evidence>
<dbReference type="Pfam" id="PF00356">
    <property type="entry name" value="LacI"/>
    <property type="match status" value="1"/>
</dbReference>
<dbReference type="Gene3D" id="3.40.50.2300">
    <property type="match status" value="2"/>
</dbReference>